<reference evidence="6 7" key="1">
    <citation type="journal article" date="2017" name="Nat. Microbiol.">
        <title>Natural product diversity associated with the nematode symbionts Photorhabdus and Xenorhabdus.</title>
        <authorList>
            <person name="Tobias N.J."/>
            <person name="Wolff H."/>
            <person name="Djahanschiri B."/>
            <person name="Grundmann F."/>
            <person name="Kronenwerth M."/>
            <person name="Shi Y.M."/>
            <person name="Simonyi S."/>
            <person name="Grun P."/>
            <person name="Shapiro-Ilan D."/>
            <person name="Pidot S.J."/>
            <person name="Stinear T.P."/>
            <person name="Ebersberger I."/>
            <person name="Bode H.B."/>
        </authorList>
    </citation>
    <scope>NUCLEOTIDE SEQUENCE [LARGE SCALE GENOMIC DNA]</scope>
    <source>
        <strain evidence="6 7">DSM 16342</strain>
    </source>
</reference>
<feature type="transmembrane region" description="Helical" evidence="4">
    <location>
        <begin position="230"/>
        <end position="246"/>
    </location>
</feature>
<accession>A0A2D0J2A8</accession>
<feature type="domain" description="DNA mismatch repair proteins mutS family" evidence="5">
    <location>
        <begin position="434"/>
        <end position="615"/>
    </location>
</feature>
<gene>
    <name evidence="6" type="ORF">Xbud_01670</name>
</gene>
<dbReference type="EMBL" id="NIBS01000006">
    <property type="protein sequence ID" value="PHM28272.1"/>
    <property type="molecule type" value="Genomic_DNA"/>
</dbReference>
<evidence type="ECO:0000256" key="4">
    <source>
        <dbReference type="SAM" id="Phobius"/>
    </source>
</evidence>
<dbReference type="GO" id="GO:0005829">
    <property type="term" value="C:cytosol"/>
    <property type="evidence" value="ECO:0007669"/>
    <property type="project" value="TreeGrafter"/>
</dbReference>
<keyword evidence="4" id="KW-0812">Transmembrane</keyword>
<keyword evidence="3" id="KW-0238">DNA-binding</keyword>
<dbReference type="GO" id="GO:0006298">
    <property type="term" value="P:mismatch repair"/>
    <property type="evidence" value="ECO:0007669"/>
    <property type="project" value="InterPro"/>
</dbReference>
<keyword evidence="1" id="KW-0547">Nucleotide-binding</keyword>
<dbReference type="SUPFAM" id="SSF52540">
    <property type="entry name" value="P-loop containing nucleoside triphosphate hydrolases"/>
    <property type="match status" value="1"/>
</dbReference>
<evidence type="ECO:0000256" key="2">
    <source>
        <dbReference type="ARBA" id="ARBA00022840"/>
    </source>
</evidence>
<keyword evidence="2" id="KW-0067">ATP-binding</keyword>
<dbReference type="GO" id="GO:0140664">
    <property type="term" value="F:ATP-dependent DNA damage sensor activity"/>
    <property type="evidence" value="ECO:0007669"/>
    <property type="project" value="InterPro"/>
</dbReference>
<dbReference type="PANTHER" id="PTHR11361:SF99">
    <property type="entry name" value="DNA MISMATCH REPAIR PROTEIN"/>
    <property type="match status" value="1"/>
</dbReference>
<evidence type="ECO:0000259" key="5">
    <source>
        <dbReference type="SMART" id="SM00534"/>
    </source>
</evidence>
<dbReference type="Proteomes" id="UP000225833">
    <property type="component" value="Unassembled WGS sequence"/>
</dbReference>
<feature type="transmembrane region" description="Helical" evidence="4">
    <location>
        <begin position="42"/>
        <end position="60"/>
    </location>
</feature>
<dbReference type="InterPro" id="IPR000432">
    <property type="entry name" value="DNA_mismatch_repair_MutS_C"/>
</dbReference>
<keyword evidence="4" id="KW-1133">Transmembrane helix</keyword>
<dbReference type="PANTHER" id="PTHR11361">
    <property type="entry name" value="DNA MISMATCH REPAIR PROTEIN MUTS FAMILY MEMBER"/>
    <property type="match status" value="1"/>
</dbReference>
<sequence>MFSKMMININSNTPEKCPWQTRVDYLSQKVLVLQQRLKYMELSRFIVFISLLVFVYYLWQQSEWSFYSWLLVTGGILLFAALVFLHHHMQEQLQNHLTLITLNKESLERINRNFSALAPCPIHVADHFSEQDRALNLYGTASLGQLLFNLSTSCGDSKLAVWLTRGCPISQLSQHQQAIQELAPQLDLRQKLYACARNPDRTRGGYYLEKFHEWATSTTFPYISARLKRVGQMLTLLSLVCITFAVTRLAPGWIVIPPMALNIVFLILRGNQFKQALNRVDLQSNALNSLSKIVSNINSGEYDAQILRNISKLLQNPSERSDLALRKLSTIIHYSHLRFNALPYLVLQCTLLWDFHITLNLQGWHKQYAQHVPRWLEAISLFEALSAMANLSHENQCWHFPTMSDDCKLHAKQAIHPLLPAQQAIANDILLIPGQVTIITGSNMSGKTTYMRTLGLNLKLAMAGGPVACSELIFHPCELFTVFSAADSLHQGLSYFMSEVLQIKELLTRVEQSGLQPIYLLDELLKGTNERERNIAIIAILKKLCAQQAMGMITTHSTVLATDSDLQPISRNIYFEETIDDQSPEKIFFSYRLREGISHQTNAIKLFRMLGVELT</sequence>
<dbReference type="GO" id="GO:0005524">
    <property type="term" value="F:ATP binding"/>
    <property type="evidence" value="ECO:0007669"/>
    <property type="project" value="UniProtKB-KW"/>
</dbReference>
<organism evidence="6 7">
    <name type="scientific">Xenorhabdus budapestensis</name>
    <dbReference type="NCBI Taxonomy" id="290110"/>
    <lineage>
        <taxon>Bacteria</taxon>
        <taxon>Pseudomonadati</taxon>
        <taxon>Pseudomonadota</taxon>
        <taxon>Gammaproteobacteria</taxon>
        <taxon>Enterobacterales</taxon>
        <taxon>Morganellaceae</taxon>
        <taxon>Xenorhabdus</taxon>
    </lineage>
</organism>
<dbReference type="InterPro" id="IPR027417">
    <property type="entry name" value="P-loop_NTPase"/>
</dbReference>
<dbReference type="InterPro" id="IPR045076">
    <property type="entry name" value="MutS"/>
</dbReference>
<protein>
    <submittedName>
        <fullName evidence="6">Recombination and DNA strand exchange inhibitor protein</fullName>
    </submittedName>
</protein>
<comment type="caution">
    <text evidence="6">The sequence shown here is derived from an EMBL/GenBank/DDBJ whole genome shotgun (WGS) entry which is preliminary data.</text>
</comment>
<feature type="transmembrane region" description="Helical" evidence="4">
    <location>
        <begin position="66"/>
        <end position="85"/>
    </location>
</feature>
<dbReference type="Gene3D" id="3.40.50.300">
    <property type="entry name" value="P-loop containing nucleotide triphosphate hydrolases"/>
    <property type="match status" value="1"/>
</dbReference>
<dbReference type="AlphaFoldDB" id="A0A2D0J2A8"/>
<keyword evidence="4" id="KW-0472">Membrane</keyword>
<evidence type="ECO:0000256" key="1">
    <source>
        <dbReference type="ARBA" id="ARBA00022741"/>
    </source>
</evidence>
<dbReference type="SMART" id="SM00534">
    <property type="entry name" value="MUTSac"/>
    <property type="match status" value="1"/>
</dbReference>
<dbReference type="Pfam" id="PF00488">
    <property type="entry name" value="MutS_V"/>
    <property type="match status" value="1"/>
</dbReference>
<name>A0A2D0J2A8_XENBU</name>
<proteinExistence type="predicted"/>
<evidence type="ECO:0000313" key="7">
    <source>
        <dbReference type="Proteomes" id="UP000225833"/>
    </source>
</evidence>
<evidence type="ECO:0000256" key="3">
    <source>
        <dbReference type="ARBA" id="ARBA00023125"/>
    </source>
</evidence>
<dbReference type="GO" id="GO:0030983">
    <property type="term" value="F:mismatched DNA binding"/>
    <property type="evidence" value="ECO:0007669"/>
    <property type="project" value="InterPro"/>
</dbReference>
<evidence type="ECO:0000313" key="6">
    <source>
        <dbReference type="EMBL" id="PHM28272.1"/>
    </source>
</evidence>